<dbReference type="EMBL" id="LR796645">
    <property type="protein sequence ID" value="CAB4156307.1"/>
    <property type="molecule type" value="Genomic_DNA"/>
</dbReference>
<evidence type="ECO:0000313" key="2">
    <source>
        <dbReference type="EMBL" id="CAB4156307.1"/>
    </source>
</evidence>
<keyword evidence="1" id="KW-1133">Transmembrane helix</keyword>
<sequence length="76" mass="8495">MSVEFIITIASSVVAILFGVLTAMIGWLGSRMINQLDNISSKVDLLEDSMYEKINAIENRVIILETRIAHSDSIRK</sequence>
<feature type="transmembrane region" description="Helical" evidence="1">
    <location>
        <begin position="6"/>
        <end position="28"/>
    </location>
</feature>
<reference evidence="2" key="1">
    <citation type="submission" date="2020-04" db="EMBL/GenBank/DDBJ databases">
        <authorList>
            <person name="Chiriac C."/>
            <person name="Salcher M."/>
            <person name="Ghai R."/>
            <person name="Kavagutti S V."/>
        </authorList>
    </citation>
    <scope>NUCLEOTIDE SEQUENCE</scope>
</reference>
<protein>
    <submittedName>
        <fullName evidence="2">Uncharacterized protein</fullName>
    </submittedName>
</protein>
<proteinExistence type="predicted"/>
<organism evidence="2">
    <name type="scientific">uncultured Caudovirales phage</name>
    <dbReference type="NCBI Taxonomy" id="2100421"/>
    <lineage>
        <taxon>Viruses</taxon>
        <taxon>Duplodnaviria</taxon>
        <taxon>Heunggongvirae</taxon>
        <taxon>Uroviricota</taxon>
        <taxon>Caudoviricetes</taxon>
        <taxon>Peduoviridae</taxon>
        <taxon>Maltschvirus</taxon>
        <taxon>Maltschvirus maltsch</taxon>
    </lineage>
</organism>
<keyword evidence="1" id="KW-0812">Transmembrane</keyword>
<accession>A0A6J5NC04</accession>
<name>A0A6J5NC04_9CAUD</name>
<evidence type="ECO:0000256" key="1">
    <source>
        <dbReference type="SAM" id="Phobius"/>
    </source>
</evidence>
<gene>
    <name evidence="2" type="ORF">UFOVP671_55</name>
</gene>
<keyword evidence="1" id="KW-0472">Membrane</keyword>